<organism evidence="18 19">
    <name type="scientific">Pseudalkalibacillus berkeleyi</name>
    <dbReference type="NCBI Taxonomy" id="1069813"/>
    <lineage>
        <taxon>Bacteria</taxon>
        <taxon>Bacillati</taxon>
        <taxon>Bacillota</taxon>
        <taxon>Bacilli</taxon>
        <taxon>Bacillales</taxon>
        <taxon>Fictibacillaceae</taxon>
        <taxon>Pseudalkalibacillus</taxon>
    </lineage>
</organism>
<name>A0ABS9H0C6_9BACL</name>
<comment type="catalytic activity">
    <reaction evidence="3">
        <text>adenosylcob(III)inamide + GTP = adenosylcob(III)inamide phosphate + GDP + H(+)</text>
        <dbReference type="Rhea" id="RHEA:15765"/>
        <dbReference type="ChEBI" id="CHEBI:2480"/>
        <dbReference type="ChEBI" id="CHEBI:15378"/>
        <dbReference type="ChEBI" id="CHEBI:37565"/>
        <dbReference type="ChEBI" id="CHEBI:58189"/>
        <dbReference type="ChEBI" id="CHEBI:58502"/>
        <dbReference type="EC" id="2.7.1.156"/>
    </reaction>
</comment>
<dbReference type="InterPro" id="IPR027417">
    <property type="entry name" value="P-loop_NTPase"/>
</dbReference>
<evidence type="ECO:0000256" key="7">
    <source>
        <dbReference type="ARBA" id="ARBA00007490"/>
    </source>
</evidence>
<evidence type="ECO:0000256" key="9">
    <source>
        <dbReference type="ARBA" id="ARBA00012523"/>
    </source>
</evidence>
<evidence type="ECO:0000256" key="8">
    <source>
        <dbReference type="ARBA" id="ARBA00012016"/>
    </source>
</evidence>
<comment type="similarity">
    <text evidence="7">Belongs to the CobU/CobP family.</text>
</comment>
<keyword evidence="14" id="KW-0067">ATP-binding</keyword>
<reference evidence="18 19" key="1">
    <citation type="submission" date="2022-01" db="EMBL/GenBank/DDBJ databases">
        <title>Alkalihalobacillus sp. EGI L200015, a novel bacterium isolated from a salt lake sediment.</title>
        <authorList>
            <person name="Gao L."/>
            <person name="Fang B.-Z."/>
            <person name="Li W.-J."/>
        </authorList>
    </citation>
    <scope>NUCLEOTIDE SEQUENCE [LARGE SCALE GENOMIC DNA]</scope>
    <source>
        <strain evidence="18 19">KCTC 12718</strain>
    </source>
</reference>
<gene>
    <name evidence="18" type="ORF">L2716_06990</name>
</gene>
<dbReference type="Pfam" id="PF02283">
    <property type="entry name" value="CobU"/>
    <property type="match status" value="1"/>
</dbReference>
<evidence type="ECO:0000256" key="10">
    <source>
        <dbReference type="ARBA" id="ARBA00022573"/>
    </source>
</evidence>
<dbReference type="CDD" id="cd00544">
    <property type="entry name" value="CobU"/>
    <property type="match status" value="1"/>
</dbReference>
<comment type="function">
    <text evidence="4">Catalyzes ATP-dependent phosphorylation of adenosylcobinamide and addition of GMP to adenosylcobinamide phosphate.</text>
</comment>
<comment type="catalytic activity">
    <reaction evidence="2">
        <text>adenosylcob(III)inamide phosphate + GTP + H(+) = adenosylcob(III)inamide-GDP + diphosphate</text>
        <dbReference type="Rhea" id="RHEA:22712"/>
        <dbReference type="ChEBI" id="CHEBI:15378"/>
        <dbReference type="ChEBI" id="CHEBI:33019"/>
        <dbReference type="ChEBI" id="CHEBI:37565"/>
        <dbReference type="ChEBI" id="CHEBI:58502"/>
        <dbReference type="ChEBI" id="CHEBI:60487"/>
        <dbReference type="EC" id="2.7.7.62"/>
    </reaction>
</comment>
<accession>A0ABS9H0C6</accession>
<comment type="catalytic activity">
    <reaction evidence="1">
        <text>adenosylcob(III)inamide + ATP = adenosylcob(III)inamide phosphate + ADP + H(+)</text>
        <dbReference type="Rhea" id="RHEA:15769"/>
        <dbReference type="ChEBI" id="CHEBI:2480"/>
        <dbReference type="ChEBI" id="CHEBI:15378"/>
        <dbReference type="ChEBI" id="CHEBI:30616"/>
        <dbReference type="ChEBI" id="CHEBI:58502"/>
        <dbReference type="ChEBI" id="CHEBI:456216"/>
        <dbReference type="EC" id="2.7.1.156"/>
    </reaction>
</comment>
<dbReference type="PANTHER" id="PTHR34848:SF1">
    <property type="entry name" value="BIFUNCTIONAL ADENOSYLCOBALAMIN BIOSYNTHESIS PROTEIN COBU"/>
    <property type="match status" value="1"/>
</dbReference>
<keyword evidence="12" id="KW-0547">Nucleotide-binding</keyword>
<dbReference type="PIRSF" id="PIRSF006135">
    <property type="entry name" value="CobU"/>
    <property type="match status" value="1"/>
</dbReference>
<evidence type="ECO:0000256" key="6">
    <source>
        <dbReference type="ARBA" id="ARBA00005159"/>
    </source>
</evidence>
<dbReference type="EC" id="2.7.1.156" evidence="8"/>
<dbReference type="GO" id="GO:0016779">
    <property type="term" value="F:nucleotidyltransferase activity"/>
    <property type="evidence" value="ECO:0007669"/>
    <property type="project" value="UniProtKB-KW"/>
</dbReference>
<evidence type="ECO:0000256" key="1">
    <source>
        <dbReference type="ARBA" id="ARBA00000312"/>
    </source>
</evidence>
<keyword evidence="19" id="KW-1185">Reference proteome</keyword>
<evidence type="ECO:0000256" key="14">
    <source>
        <dbReference type="ARBA" id="ARBA00022840"/>
    </source>
</evidence>
<evidence type="ECO:0000256" key="11">
    <source>
        <dbReference type="ARBA" id="ARBA00022679"/>
    </source>
</evidence>
<dbReference type="EC" id="2.7.7.62" evidence="9"/>
<keyword evidence="11" id="KW-0808">Transferase</keyword>
<dbReference type="Proteomes" id="UP001649381">
    <property type="component" value="Unassembled WGS sequence"/>
</dbReference>
<evidence type="ECO:0000256" key="15">
    <source>
        <dbReference type="ARBA" id="ARBA00023134"/>
    </source>
</evidence>
<protein>
    <recommendedName>
        <fullName evidence="16">Adenosylcobinamide kinase</fullName>
        <ecNumber evidence="8">2.7.1.156</ecNumber>
        <ecNumber evidence="9">2.7.7.62</ecNumber>
    </recommendedName>
    <alternativeName>
        <fullName evidence="17">Adenosylcobinamide-phosphate guanylyltransferase</fullName>
    </alternativeName>
</protein>
<dbReference type="Gene3D" id="3.40.50.300">
    <property type="entry name" value="P-loop containing nucleotide triphosphate hydrolases"/>
    <property type="match status" value="1"/>
</dbReference>
<dbReference type="PANTHER" id="PTHR34848">
    <property type="match status" value="1"/>
</dbReference>
<keyword evidence="15" id="KW-0342">GTP-binding</keyword>
<keyword evidence="10" id="KW-0169">Cobalamin biosynthesis</keyword>
<evidence type="ECO:0000256" key="12">
    <source>
        <dbReference type="ARBA" id="ARBA00022741"/>
    </source>
</evidence>
<dbReference type="SUPFAM" id="SSF52540">
    <property type="entry name" value="P-loop containing nucleoside triphosphate hydrolases"/>
    <property type="match status" value="1"/>
</dbReference>
<evidence type="ECO:0000313" key="19">
    <source>
        <dbReference type="Proteomes" id="UP001649381"/>
    </source>
</evidence>
<evidence type="ECO:0000256" key="2">
    <source>
        <dbReference type="ARBA" id="ARBA00000711"/>
    </source>
</evidence>
<dbReference type="RefSeq" id="WP_236333096.1">
    <property type="nucleotide sequence ID" value="NZ_JAKIJS010000001.1"/>
</dbReference>
<comment type="pathway">
    <text evidence="6">Cofactor biosynthesis; adenosylcobalamin biosynthesis; adenosylcobalamin from cob(II)yrinate a,c-diamide: step 5/7.</text>
</comment>
<proteinExistence type="inferred from homology"/>
<evidence type="ECO:0000256" key="16">
    <source>
        <dbReference type="ARBA" id="ARBA00029570"/>
    </source>
</evidence>
<evidence type="ECO:0000256" key="3">
    <source>
        <dbReference type="ARBA" id="ARBA00001522"/>
    </source>
</evidence>
<evidence type="ECO:0000256" key="13">
    <source>
        <dbReference type="ARBA" id="ARBA00022777"/>
    </source>
</evidence>
<evidence type="ECO:0000256" key="17">
    <source>
        <dbReference type="ARBA" id="ARBA00030571"/>
    </source>
</evidence>
<keyword evidence="18" id="KW-0548">Nucleotidyltransferase</keyword>
<dbReference type="GO" id="GO:0016301">
    <property type="term" value="F:kinase activity"/>
    <property type="evidence" value="ECO:0007669"/>
    <property type="project" value="UniProtKB-KW"/>
</dbReference>
<evidence type="ECO:0000256" key="4">
    <source>
        <dbReference type="ARBA" id="ARBA00003889"/>
    </source>
</evidence>
<dbReference type="EMBL" id="JAKIJS010000001">
    <property type="protein sequence ID" value="MCF6137471.1"/>
    <property type="molecule type" value="Genomic_DNA"/>
</dbReference>
<dbReference type="InterPro" id="IPR003203">
    <property type="entry name" value="CobU/CobP"/>
</dbReference>
<evidence type="ECO:0000313" key="18">
    <source>
        <dbReference type="EMBL" id="MCF6137471.1"/>
    </source>
</evidence>
<comment type="pathway">
    <text evidence="5">Cofactor biosynthesis; adenosylcobalamin biosynthesis; adenosylcobalamin from cob(II)yrinate a,c-diamide: step 6/7.</text>
</comment>
<comment type="caution">
    <text evidence="18">The sequence shown here is derived from an EMBL/GenBank/DDBJ whole genome shotgun (WGS) entry which is preliminary data.</text>
</comment>
<evidence type="ECO:0000256" key="5">
    <source>
        <dbReference type="ARBA" id="ARBA00004692"/>
    </source>
</evidence>
<keyword evidence="13 18" id="KW-0418">Kinase</keyword>
<sequence length="186" mass="21328">MTTPTLVFISGGVRSGKSSYAENLSIQIADETNSHLHYIATGVPSDQEMEERIKMHKDQRLTQNKKWITWEKADGIGELAPHFNHRDVLLLDCLTTLVNNEFFLNTGETVDCIENRIFTSIERLQHKCHTLIVVSNEVFFDTTYDTKLVLPYKKLLGRLHQRIVKQASYAFRVEFGTPIKMKGDSL</sequence>